<organism evidence="1 2">
    <name type="scientific">Tachysurus vachellii</name>
    <name type="common">Darkbarbel catfish</name>
    <name type="synonym">Pelteobagrus vachellii</name>
    <dbReference type="NCBI Taxonomy" id="175792"/>
    <lineage>
        <taxon>Eukaryota</taxon>
        <taxon>Metazoa</taxon>
        <taxon>Chordata</taxon>
        <taxon>Craniata</taxon>
        <taxon>Vertebrata</taxon>
        <taxon>Euteleostomi</taxon>
        <taxon>Actinopterygii</taxon>
        <taxon>Neopterygii</taxon>
        <taxon>Teleostei</taxon>
        <taxon>Ostariophysi</taxon>
        <taxon>Siluriformes</taxon>
        <taxon>Bagridae</taxon>
        <taxon>Tachysurus</taxon>
    </lineage>
</organism>
<keyword evidence="2" id="KW-1185">Reference proteome</keyword>
<protein>
    <submittedName>
        <fullName evidence="1">Uncharacterized protein</fullName>
    </submittedName>
</protein>
<evidence type="ECO:0000313" key="2">
    <source>
        <dbReference type="Proteomes" id="UP001187315"/>
    </source>
</evidence>
<sequence>MNLRNENIFQAKLVQQLCRCETPSRFSLKRRELHEFTRFVKLRLHVGYKEQYEDCGELTVSQRTNRLRGMVVSCD</sequence>
<dbReference type="EMBL" id="JAVHJS010000001">
    <property type="protein sequence ID" value="KAK2868612.1"/>
    <property type="molecule type" value="Genomic_DNA"/>
</dbReference>
<comment type="caution">
    <text evidence="1">The sequence shown here is derived from an EMBL/GenBank/DDBJ whole genome shotgun (WGS) entry which is preliminary data.</text>
</comment>
<gene>
    <name evidence="1" type="ORF">Q7C36_000483</name>
</gene>
<name>A0AA88NW38_TACVA</name>
<proteinExistence type="predicted"/>
<accession>A0AA88NW38</accession>
<evidence type="ECO:0000313" key="1">
    <source>
        <dbReference type="EMBL" id="KAK2868612.1"/>
    </source>
</evidence>
<dbReference type="AlphaFoldDB" id="A0AA88NW38"/>
<dbReference type="Proteomes" id="UP001187315">
    <property type="component" value="Unassembled WGS sequence"/>
</dbReference>
<reference evidence="1" key="1">
    <citation type="submission" date="2023-08" db="EMBL/GenBank/DDBJ databases">
        <title>Pelteobagrus vachellii genome.</title>
        <authorList>
            <person name="Liu H."/>
        </authorList>
    </citation>
    <scope>NUCLEOTIDE SEQUENCE</scope>
    <source>
        <strain evidence="1">PRFRI_2022a</strain>
        <tissue evidence="1">Muscle</tissue>
    </source>
</reference>